<protein>
    <recommendedName>
        <fullName evidence="1">Ribbon-helix-helix protein CopG domain-containing protein</fullName>
    </recommendedName>
</protein>
<accession>A0A9X0WLE6</accession>
<dbReference type="AlphaFoldDB" id="A0A9X0WLE6"/>
<evidence type="ECO:0000313" key="3">
    <source>
        <dbReference type="Proteomes" id="UP001138802"/>
    </source>
</evidence>
<dbReference type="EMBL" id="NRSD01000035">
    <property type="protein sequence ID" value="MBK1646778.1"/>
    <property type="molecule type" value="Genomic_DNA"/>
</dbReference>
<dbReference type="Proteomes" id="UP001138802">
    <property type="component" value="Unassembled WGS sequence"/>
</dbReference>
<reference evidence="2 3" key="1">
    <citation type="journal article" date="2020" name="Microorganisms">
        <title>Osmotic Adaptation and Compatible Solute Biosynthesis of Phototrophic Bacteria as Revealed from Genome Analyses.</title>
        <authorList>
            <person name="Imhoff J.F."/>
            <person name="Rahn T."/>
            <person name="Kunzel S."/>
            <person name="Keller A."/>
            <person name="Neulinger S.C."/>
        </authorList>
    </citation>
    <scope>NUCLEOTIDE SEQUENCE [LARGE SCALE GENOMIC DNA]</scope>
    <source>
        <strain evidence="2 3">DSM 21303</strain>
    </source>
</reference>
<proteinExistence type="predicted"/>
<dbReference type="Pfam" id="PF01402">
    <property type="entry name" value="RHH_1"/>
    <property type="match status" value="1"/>
</dbReference>
<name>A0A9X0WLE6_9GAMM</name>
<comment type="caution">
    <text evidence="2">The sequence shown here is derived from an EMBL/GenBank/DDBJ whole genome shotgun (WGS) entry which is preliminary data.</text>
</comment>
<evidence type="ECO:0000259" key="1">
    <source>
        <dbReference type="Pfam" id="PF01402"/>
    </source>
</evidence>
<gene>
    <name evidence="2" type="ORF">CKO25_19475</name>
</gene>
<organism evidence="2 3">
    <name type="scientific">Thiocapsa imhoffii</name>
    <dbReference type="NCBI Taxonomy" id="382777"/>
    <lineage>
        <taxon>Bacteria</taxon>
        <taxon>Pseudomonadati</taxon>
        <taxon>Pseudomonadota</taxon>
        <taxon>Gammaproteobacteria</taxon>
        <taxon>Chromatiales</taxon>
        <taxon>Chromatiaceae</taxon>
        <taxon>Thiocapsa</taxon>
    </lineage>
</organism>
<dbReference type="CDD" id="cd22231">
    <property type="entry name" value="RHH_NikR_HicB-like"/>
    <property type="match status" value="1"/>
</dbReference>
<evidence type="ECO:0000313" key="2">
    <source>
        <dbReference type="EMBL" id="MBK1646778.1"/>
    </source>
</evidence>
<dbReference type="InterPro" id="IPR002145">
    <property type="entry name" value="CopG"/>
</dbReference>
<dbReference type="RefSeq" id="WP_200389603.1">
    <property type="nucleotide sequence ID" value="NZ_NRSD01000035.1"/>
</dbReference>
<feature type="domain" description="Ribbon-helix-helix protein CopG" evidence="1">
    <location>
        <begin position="26"/>
        <end position="68"/>
    </location>
</feature>
<keyword evidence="3" id="KW-1185">Reference proteome</keyword>
<dbReference type="GO" id="GO:0006355">
    <property type="term" value="P:regulation of DNA-templated transcription"/>
    <property type="evidence" value="ECO:0007669"/>
    <property type="project" value="InterPro"/>
</dbReference>
<sequence length="90" mass="9869">MSSLLGRQFFTILGTRNERCEVGRQQINVRLSDDLVAAIDERRIALRDSDAGIPSRSDVVRLALEAYLGVKVCDGGAHEDGPEARTQKKG</sequence>